<accession>A0A841KCU7</accession>
<dbReference type="RefSeq" id="WP_183332337.1">
    <property type="nucleotide sequence ID" value="NZ_BMHX01000002.1"/>
</dbReference>
<protein>
    <submittedName>
        <fullName evidence="1">Uncharacterized protein</fullName>
    </submittedName>
</protein>
<organism evidence="1 2">
    <name type="scientific">Chelatococcus composti</name>
    <dbReference type="NCBI Taxonomy" id="1743235"/>
    <lineage>
        <taxon>Bacteria</taxon>
        <taxon>Pseudomonadati</taxon>
        <taxon>Pseudomonadota</taxon>
        <taxon>Alphaproteobacteria</taxon>
        <taxon>Hyphomicrobiales</taxon>
        <taxon>Chelatococcaceae</taxon>
        <taxon>Chelatococcus</taxon>
    </lineage>
</organism>
<reference evidence="1 2" key="1">
    <citation type="submission" date="2020-08" db="EMBL/GenBank/DDBJ databases">
        <title>Genomic Encyclopedia of Type Strains, Phase IV (KMG-IV): sequencing the most valuable type-strain genomes for metagenomic binning, comparative biology and taxonomic classification.</title>
        <authorList>
            <person name="Goeker M."/>
        </authorList>
    </citation>
    <scope>NUCLEOTIDE SEQUENCE [LARGE SCALE GENOMIC DNA]</scope>
    <source>
        <strain evidence="1 2">DSM 101465</strain>
    </source>
</reference>
<sequence length="72" mass="7995">MFHAYIIEVGGEPAGVLAREGEGKLFRFHATARAYEPLEGRIFADPWAAQRAARLARKDDQRGPRARGRSTA</sequence>
<proteinExistence type="predicted"/>
<dbReference type="Proteomes" id="UP000588017">
    <property type="component" value="Unassembled WGS sequence"/>
</dbReference>
<dbReference type="EMBL" id="JACHEH010000002">
    <property type="protein sequence ID" value="MBB6167089.1"/>
    <property type="molecule type" value="Genomic_DNA"/>
</dbReference>
<evidence type="ECO:0000313" key="1">
    <source>
        <dbReference type="EMBL" id="MBB6167089.1"/>
    </source>
</evidence>
<gene>
    <name evidence="1" type="ORF">HNQ73_000707</name>
</gene>
<evidence type="ECO:0000313" key="2">
    <source>
        <dbReference type="Proteomes" id="UP000588017"/>
    </source>
</evidence>
<comment type="caution">
    <text evidence="1">The sequence shown here is derived from an EMBL/GenBank/DDBJ whole genome shotgun (WGS) entry which is preliminary data.</text>
</comment>
<keyword evidence="2" id="KW-1185">Reference proteome</keyword>
<name>A0A841KCU7_9HYPH</name>
<dbReference type="AlphaFoldDB" id="A0A841KCU7"/>